<feature type="region of interest" description="Disordered" evidence="1">
    <location>
        <begin position="228"/>
        <end position="265"/>
    </location>
</feature>
<feature type="region of interest" description="Disordered" evidence="1">
    <location>
        <begin position="102"/>
        <end position="145"/>
    </location>
</feature>
<evidence type="ECO:0000256" key="1">
    <source>
        <dbReference type="SAM" id="MobiDB-lite"/>
    </source>
</evidence>
<feature type="compositionally biased region" description="Basic and acidic residues" evidence="1">
    <location>
        <begin position="102"/>
        <end position="128"/>
    </location>
</feature>
<dbReference type="Proteomes" id="UP000191144">
    <property type="component" value="Chromosome B"/>
</dbReference>
<name>A0A1G4IU27_9SACH</name>
<accession>A0A1G4IU27</accession>
<feature type="compositionally biased region" description="Polar residues" evidence="1">
    <location>
        <begin position="136"/>
        <end position="145"/>
    </location>
</feature>
<sequence length="298" mass="32318">MSGTTPTASYVCHHNKLTKCFDDIMKTAAEMLVQQQIKSIQLSSDIAAGFTQSQHKLLGEKVHTFHSVLDDLDLTLTTAKNCVDKFAAEAVERREKLLEQQRMQQMKEEKLKQEQEDRKRLADARKVNESAALDSTDYSESTPSTFLNELSKSSLAGPNLNLKATAAGTTGNKNDGNDGSNNNSHNASGANNGYSAGLNDLNDLDLSMFGGIEQNDLGLTGFDEAPVASNNDKNPVGENGFNASVQPNNDEGNGQALNNDPTANNTDSYLTLNDFNDLGLDWNTSEGQNALDMSEFDI</sequence>
<keyword evidence="3" id="KW-1185">Reference proteome</keyword>
<evidence type="ECO:0000313" key="2">
    <source>
        <dbReference type="EMBL" id="SCU80417.1"/>
    </source>
</evidence>
<dbReference type="OrthoDB" id="4069381at2759"/>
<feature type="region of interest" description="Disordered" evidence="1">
    <location>
        <begin position="162"/>
        <end position="191"/>
    </location>
</feature>
<proteinExistence type="predicted"/>
<dbReference type="EMBL" id="LT598478">
    <property type="protein sequence ID" value="SCU80417.1"/>
    <property type="molecule type" value="Genomic_DNA"/>
</dbReference>
<dbReference type="Pfam" id="PF11214">
    <property type="entry name" value="Med2"/>
    <property type="match status" value="1"/>
</dbReference>
<gene>
    <name evidence="2" type="ORF">LAME_0B03048G</name>
</gene>
<organism evidence="2 3">
    <name type="scientific">Lachancea meyersii CBS 8951</name>
    <dbReference type="NCBI Taxonomy" id="1266667"/>
    <lineage>
        <taxon>Eukaryota</taxon>
        <taxon>Fungi</taxon>
        <taxon>Dikarya</taxon>
        <taxon>Ascomycota</taxon>
        <taxon>Saccharomycotina</taxon>
        <taxon>Saccharomycetes</taxon>
        <taxon>Saccharomycetales</taxon>
        <taxon>Saccharomycetaceae</taxon>
        <taxon>Lachancea</taxon>
    </lineage>
</organism>
<reference evidence="3" key="1">
    <citation type="submission" date="2016-03" db="EMBL/GenBank/DDBJ databases">
        <authorList>
            <person name="Devillers Hugo."/>
        </authorList>
    </citation>
    <scope>NUCLEOTIDE SEQUENCE [LARGE SCALE GENOMIC DNA]</scope>
</reference>
<feature type="compositionally biased region" description="Polar residues" evidence="1">
    <location>
        <begin position="241"/>
        <end position="265"/>
    </location>
</feature>
<dbReference type="InterPro" id="IPR021017">
    <property type="entry name" value="Mediator_Med2_fun"/>
</dbReference>
<dbReference type="AlphaFoldDB" id="A0A1G4IU27"/>
<protein>
    <submittedName>
        <fullName evidence="2">LAME_0B03048g1_1</fullName>
    </submittedName>
</protein>
<evidence type="ECO:0000313" key="3">
    <source>
        <dbReference type="Proteomes" id="UP000191144"/>
    </source>
</evidence>